<evidence type="ECO:0000256" key="1">
    <source>
        <dbReference type="ARBA" id="ARBA00007637"/>
    </source>
</evidence>
<feature type="domain" description="NAD-dependent epimerase/dehydratase" evidence="2">
    <location>
        <begin position="15"/>
        <end position="259"/>
    </location>
</feature>
<reference evidence="3 4" key="1">
    <citation type="submission" date="2017-08" db="EMBL/GenBank/DDBJ databases">
        <title>Mechanisms for carbon and nitrogen cycling indicate functional differentiation within the Candidate Phyla Radiation.</title>
        <authorList>
            <person name="Danczak R.E."/>
            <person name="Johnston M.D."/>
            <person name="Kenah C."/>
            <person name="Slattery M."/>
            <person name="Wrighton K.C."/>
            <person name="Wilkins M.J."/>
        </authorList>
    </citation>
    <scope>NUCLEOTIDE SEQUENCE [LARGE SCALE GENOMIC DNA]</scope>
    <source>
        <strain evidence="3">Gr01-1014_85</strain>
    </source>
</reference>
<evidence type="ECO:0000259" key="2">
    <source>
        <dbReference type="Pfam" id="PF01370"/>
    </source>
</evidence>
<gene>
    <name evidence="3" type="ORF">CEO22_409</name>
</gene>
<dbReference type="AlphaFoldDB" id="A0A554JB83"/>
<organism evidence="3 4">
    <name type="scientific">Candidatus Berkelbacteria bacterium Gr01-1014_85</name>
    <dbReference type="NCBI Taxonomy" id="2017150"/>
    <lineage>
        <taxon>Bacteria</taxon>
        <taxon>Candidatus Berkelbacteria</taxon>
    </lineage>
</organism>
<protein>
    <submittedName>
        <fullName evidence="3">UDP-glucose 4-epimerase</fullName>
    </submittedName>
</protein>
<dbReference type="Pfam" id="PF01370">
    <property type="entry name" value="Epimerase"/>
    <property type="match status" value="1"/>
</dbReference>
<comment type="caution">
    <text evidence="3">The sequence shown here is derived from an EMBL/GenBank/DDBJ whole genome shotgun (WGS) entry which is preliminary data.</text>
</comment>
<dbReference type="Gene3D" id="3.40.50.720">
    <property type="entry name" value="NAD(P)-binding Rossmann-like Domain"/>
    <property type="match status" value="1"/>
</dbReference>
<dbReference type="Proteomes" id="UP000316253">
    <property type="component" value="Unassembled WGS sequence"/>
</dbReference>
<dbReference type="PANTHER" id="PTHR43000">
    <property type="entry name" value="DTDP-D-GLUCOSE 4,6-DEHYDRATASE-RELATED"/>
    <property type="match status" value="1"/>
</dbReference>
<dbReference type="Gene3D" id="3.90.25.10">
    <property type="entry name" value="UDP-galactose 4-epimerase, domain 1"/>
    <property type="match status" value="1"/>
</dbReference>
<comment type="similarity">
    <text evidence="1">Belongs to the NAD(P)-dependent epimerase/dehydratase family.</text>
</comment>
<dbReference type="SUPFAM" id="SSF51735">
    <property type="entry name" value="NAD(P)-binding Rossmann-fold domains"/>
    <property type="match status" value="1"/>
</dbReference>
<name>A0A554JB83_9BACT</name>
<dbReference type="InterPro" id="IPR001509">
    <property type="entry name" value="Epimerase_deHydtase"/>
</dbReference>
<dbReference type="InterPro" id="IPR036291">
    <property type="entry name" value="NAD(P)-bd_dom_sf"/>
</dbReference>
<proteinExistence type="inferred from homology"/>
<evidence type="ECO:0000313" key="3">
    <source>
        <dbReference type="EMBL" id="TSC65635.1"/>
    </source>
</evidence>
<accession>A0A554JB83</accession>
<evidence type="ECO:0000313" key="4">
    <source>
        <dbReference type="Proteomes" id="UP000316253"/>
    </source>
</evidence>
<dbReference type="EMBL" id="VMFD01000034">
    <property type="protein sequence ID" value="TSC65635.1"/>
    <property type="molecule type" value="Genomic_DNA"/>
</dbReference>
<sequence>MPPKAKSIPPVSQRILVTGGAGFIGSHLVEALVKLGHQVAVVDNLISGKLANLNGLPRDSYLFYQVDITNASAISIVFQQFQPETVYHLASQVNVRNSTADPINDATINIIGTMNVAIAAKAQSVKRLIFTSSGGTVYGEIAEGTQADESSATNPVSPYGISKLTAERYLSYFQQSNPPAFDRLIILRLSNVYGPRQDPKSEAGVVSIILNSFIEERPMTIHGDGEQVRDYISAYSVVEAASNCLTLESADPVQIYNIASGTTMSVNGLMSNLTKVYTERTKRTVVPPIHGPAASDDARYVALNPNLARRAGLITKKDQLLELNSAVYKMLD</sequence>